<dbReference type="AlphaFoldDB" id="A0A381UZF2"/>
<dbReference type="GO" id="GO:0051539">
    <property type="term" value="F:4 iron, 4 sulfur cluster binding"/>
    <property type="evidence" value="ECO:0007669"/>
    <property type="project" value="TreeGrafter"/>
</dbReference>
<dbReference type="GO" id="GO:0051537">
    <property type="term" value="F:2 iron, 2 sulfur cluster binding"/>
    <property type="evidence" value="ECO:0007669"/>
    <property type="project" value="TreeGrafter"/>
</dbReference>
<proteinExistence type="predicted"/>
<dbReference type="PROSITE" id="PS01152">
    <property type="entry name" value="HESB"/>
    <property type="match status" value="1"/>
</dbReference>
<dbReference type="InterPro" id="IPR016092">
    <property type="entry name" value="ATAP"/>
</dbReference>
<feature type="domain" description="Core" evidence="1">
    <location>
        <begin position="4"/>
        <end position="100"/>
    </location>
</feature>
<evidence type="ECO:0000313" key="2">
    <source>
        <dbReference type="EMBL" id="SVA33121.1"/>
    </source>
</evidence>
<dbReference type="Gene3D" id="2.60.300.12">
    <property type="entry name" value="HesB-like domain"/>
    <property type="match status" value="1"/>
</dbReference>
<organism evidence="2">
    <name type="scientific">marine metagenome</name>
    <dbReference type="NCBI Taxonomy" id="408172"/>
    <lineage>
        <taxon>unclassified sequences</taxon>
        <taxon>metagenomes</taxon>
        <taxon>ecological metagenomes</taxon>
    </lineage>
</organism>
<dbReference type="InterPro" id="IPR017870">
    <property type="entry name" value="FeS_cluster_insertion_CS"/>
</dbReference>
<dbReference type="InterPro" id="IPR000361">
    <property type="entry name" value="ATAP_core_dom"/>
</dbReference>
<name>A0A381UZF2_9ZZZZ</name>
<dbReference type="EMBL" id="UINC01007403">
    <property type="protein sequence ID" value="SVA33121.1"/>
    <property type="molecule type" value="Genomic_DNA"/>
</dbReference>
<gene>
    <name evidence="2" type="ORF">METZ01_LOCUS85975</name>
</gene>
<dbReference type="SUPFAM" id="SSF89360">
    <property type="entry name" value="HesB-like domain"/>
    <property type="match status" value="1"/>
</dbReference>
<dbReference type="GO" id="GO:0016226">
    <property type="term" value="P:iron-sulfur cluster assembly"/>
    <property type="evidence" value="ECO:0007669"/>
    <property type="project" value="InterPro"/>
</dbReference>
<protein>
    <recommendedName>
        <fullName evidence="1">Core domain-containing protein</fullName>
    </recommendedName>
</protein>
<dbReference type="InterPro" id="IPR035903">
    <property type="entry name" value="HesB-like_dom_sf"/>
</dbReference>
<dbReference type="PANTHER" id="PTHR43011">
    <property type="entry name" value="IRON-SULFUR CLUSTER ASSEMBLY 2 HOMOLOG, MITOCHONDRIAL"/>
    <property type="match status" value="1"/>
</dbReference>
<evidence type="ECO:0000259" key="1">
    <source>
        <dbReference type="Pfam" id="PF01521"/>
    </source>
</evidence>
<accession>A0A381UZF2</accession>
<dbReference type="NCBIfam" id="TIGR00049">
    <property type="entry name" value="iron-sulfur cluster assembly accessory protein"/>
    <property type="match status" value="1"/>
</dbReference>
<dbReference type="PANTHER" id="PTHR43011:SF1">
    <property type="entry name" value="IRON-SULFUR CLUSTER ASSEMBLY 2 HOMOLOG, MITOCHONDRIAL"/>
    <property type="match status" value="1"/>
</dbReference>
<sequence>MTNKIEFTDSAKKEIERVISEKGPKVYFRISVQGGGCSGFKYNFSFDDKIKKDDNIFEKTLIDKNSLKIINGSIVDFKKELIGNSFIINNPKANSSCGCGLSFSV</sequence>
<dbReference type="GO" id="GO:0005739">
    <property type="term" value="C:mitochondrion"/>
    <property type="evidence" value="ECO:0007669"/>
    <property type="project" value="TreeGrafter"/>
</dbReference>
<dbReference type="GO" id="GO:0005506">
    <property type="term" value="F:iron ion binding"/>
    <property type="evidence" value="ECO:0007669"/>
    <property type="project" value="TreeGrafter"/>
</dbReference>
<reference evidence="2" key="1">
    <citation type="submission" date="2018-05" db="EMBL/GenBank/DDBJ databases">
        <authorList>
            <person name="Lanie J.A."/>
            <person name="Ng W.-L."/>
            <person name="Kazmierczak K.M."/>
            <person name="Andrzejewski T.M."/>
            <person name="Davidsen T.M."/>
            <person name="Wayne K.J."/>
            <person name="Tettelin H."/>
            <person name="Glass J.I."/>
            <person name="Rusch D."/>
            <person name="Podicherti R."/>
            <person name="Tsui H.-C.T."/>
            <person name="Winkler M.E."/>
        </authorList>
    </citation>
    <scope>NUCLEOTIDE SEQUENCE</scope>
</reference>
<dbReference type="Pfam" id="PF01521">
    <property type="entry name" value="Fe-S_biosyn"/>
    <property type="match status" value="1"/>
</dbReference>